<sequence>MTRRCARKGNNLRAAKIWLLDEAEIMEALTATRQVSAIDTVANKQKLRVLGEFFPSVAIDLRRDVLVAANYREDVAAAMLGDLTRETVAATASSRNQEPTELLFVDLHSDDDVMSELEDEEDWSEVSAASSGTDAWVVIQDDWEVVDKSGDKVRTFANALQTMPMVPTATSMTYSKPRPAMPHSPEPNSTLKKRDSDLALPTCELKRDAKSFGARKRHLLKNHR</sequence>
<evidence type="ECO:0000313" key="2">
    <source>
        <dbReference type="EMBL" id="KAF4037148.1"/>
    </source>
</evidence>
<protein>
    <recommendedName>
        <fullName evidence="4">CUE domain-containing protein</fullName>
    </recommendedName>
</protein>
<comment type="caution">
    <text evidence="2">The sequence shown here is derived from an EMBL/GenBank/DDBJ whole genome shotgun (WGS) entry which is preliminary data.</text>
</comment>
<organism evidence="2 3">
    <name type="scientific">Phytophthora infestans</name>
    <name type="common">Potato late blight agent</name>
    <name type="synonym">Botrytis infestans</name>
    <dbReference type="NCBI Taxonomy" id="4787"/>
    <lineage>
        <taxon>Eukaryota</taxon>
        <taxon>Sar</taxon>
        <taxon>Stramenopiles</taxon>
        <taxon>Oomycota</taxon>
        <taxon>Peronosporomycetes</taxon>
        <taxon>Peronosporales</taxon>
        <taxon>Peronosporaceae</taxon>
        <taxon>Phytophthora</taxon>
    </lineage>
</organism>
<evidence type="ECO:0008006" key="4">
    <source>
        <dbReference type="Google" id="ProtNLM"/>
    </source>
</evidence>
<keyword evidence="3" id="KW-1185">Reference proteome</keyword>
<dbReference type="EMBL" id="WSZM01000249">
    <property type="protein sequence ID" value="KAF4037148.1"/>
    <property type="molecule type" value="Genomic_DNA"/>
</dbReference>
<dbReference type="AlphaFoldDB" id="A0A833SQA6"/>
<accession>A0A833SQA6</accession>
<feature type="region of interest" description="Disordered" evidence="1">
    <location>
        <begin position="173"/>
        <end position="200"/>
    </location>
</feature>
<evidence type="ECO:0000256" key="1">
    <source>
        <dbReference type="SAM" id="MobiDB-lite"/>
    </source>
</evidence>
<proteinExistence type="predicted"/>
<reference evidence="2" key="1">
    <citation type="submission" date="2020-04" db="EMBL/GenBank/DDBJ databases">
        <title>Hybrid Assembly of Korean Phytophthora infestans isolates.</title>
        <authorList>
            <person name="Prokchorchik M."/>
            <person name="Lee Y."/>
            <person name="Seo J."/>
            <person name="Cho J.-H."/>
            <person name="Park Y.-E."/>
            <person name="Jang D.-C."/>
            <person name="Im J.-S."/>
            <person name="Choi J.-G."/>
            <person name="Park H.-J."/>
            <person name="Lee G.-B."/>
            <person name="Lee Y.-G."/>
            <person name="Hong S.-Y."/>
            <person name="Cho K."/>
            <person name="Sohn K.H."/>
        </authorList>
    </citation>
    <scope>NUCLEOTIDE SEQUENCE</scope>
    <source>
        <strain evidence="2">KR_1_A1</strain>
    </source>
</reference>
<evidence type="ECO:0000313" key="3">
    <source>
        <dbReference type="Proteomes" id="UP000602510"/>
    </source>
</evidence>
<dbReference type="Proteomes" id="UP000602510">
    <property type="component" value="Unassembled WGS sequence"/>
</dbReference>
<name>A0A833SQA6_PHYIN</name>
<gene>
    <name evidence="2" type="ORF">GN244_ATG10755</name>
</gene>